<dbReference type="CDD" id="cd12214">
    <property type="entry name" value="ChiA1_BD"/>
    <property type="match status" value="1"/>
</dbReference>
<dbReference type="AlphaFoldDB" id="A0A4D7ANS6"/>
<dbReference type="GO" id="GO:0005975">
    <property type="term" value="P:carbohydrate metabolic process"/>
    <property type="evidence" value="ECO:0007669"/>
    <property type="project" value="InterPro"/>
</dbReference>
<accession>A0A4D7ANS6</accession>
<gene>
    <name evidence="3" type="ORF">EIO64_08295</name>
</gene>
<keyword evidence="4" id="KW-1185">Reference proteome</keyword>
<name>A0A4D7ANS6_9FIRM</name>
<dbReference type="GO" id="GO:0005576">
    <property type="term" value="C:extracellular region"/>
    <property type="evidence" value="ECO:0007669"/>
    <property type="project" value="InterPro"/>
</dbReference>
<dbReference type="GO" id="GO:0004553">
    <property type="term" value="F:hydrolase activity, hydrolyzing O-glycosyl compounds"/>
    <property type="evidence" value="ECO:0007669"/>
    <property type="project" value="InterPro"/>
</dbReference>
<sequence>MYRIVKDGAALALIEAPTYVRQAGNGCFVLCQEDQATGIAYGGTVYHLLGREAVEGAESVILEETDAGEEIERTATTNGIVFTTMAEAGSIDNVTAAEHADLFSPWAYPVNYTAGQIRRYTDGKLYKCLQAHTSQADWTPDTAVSLWVSISDPAEEWPEWSQPLGAHDAYDQGAKVSHNGKHWISNVAANVWEPGVYGWTEAEETETETEA</sequence>
<keyword evidence="1" id="KW-0378">Hydrolase</keyword>
<dbReference type="Proteomes" id="UP000298642">
    <property type="component" value="Chromosome"/>
</dbReference>
<dbReference type="EMBL" id="CP034413">
    <property type="protein sequence ID" value="QCI59223.1"/>
    <property type="molecule type" value="Genomic_DNA"/>
</dbReference>
<protein>
    <submittedName>
        <fullName evidence="3">Chitinase</fullName>
    </submittedName>
</protein>
<proteinExistence type="predicted"/>
<dbReference type="KEGG" id="obj:EIO64_08295"/>
<dbReference type="InterPro" id="IPR036573">
    <property type="entry name" value="CBM_sf_5/12"/>
</dbReference>
<dbReference type="InterPro" id="IPR003610">
    <property type="entry name" value="CBM5/12"/>
</dbReference>
<evidence type="ECO:0000256" key="1">
    <source>
        <dbReference type="ARBA" id="ARBA00022801"/>
    </source>
</evidence>
<dbReference type="SUPFAM" id="SSF51055">
    <property type="entry name" value="Carbohydrate binding domain"/>
    <property type="match status" value="1"/>
</dbReference>
<evidence type="ECO:0000313" key="3">
    <source>
        <dbReference type="EMBL" id="QCI59223.1"/>
    </source>
</evidence>
<dbReference type="Gene3D" id="2.10.10.90">
    <property type="match status" value="1"/>
</dbReference>
<reference evidence="4" key="1">
    <citation type="submission" date="2018-12" db="EMBL/GenBank/DDBJ databases">
        <title>Dusodibacter welbiota gen. nov., sp. nov., isolated from human faeces and emended description of the Oscillibacter genus.</title>
        <authorList>
            <person name="Le Roy T."/>
            <person name="Van der Smissen P."/>
            <person name="Delzenne N."/>
            <person name="Muccioli G."/>
            <person name="Collet J.F."/>
            <person name="Cani P.D."/>
        </authorList>
    </citation>
    <scope>NUCLEOTIDE SEQUENCE [LARGE SCALE GENOMIC DNA]</scope>
    <source>
        <strain evidence="4">J115</strain>
    </source>
</reference>
<evidence type="ECO:0000313" key="4">
    <source>
        <dbReference type="Proteomes" id="UP000298642"/>
    </source>
</evidence>
<dbReference type="RefSeq" id="WP_136891210.1">
    <property type="nucleotide sequence ID" value="NZ_CP034413.3"/>
</dbReference>
<evidence type="ECO:0000259" key="2">
    <source>
        <dbReference type="Pfam" id="PF02839"/>
    </source>
</evidence>
<dbReference type="Pfam" id="PF02839">
    <property type="entry name" value="CBM_5_12"/>
    <property type="match status" value="1"/>
</dbReference>
<feature type="domain" description="Chitin-binding type-3" evidence="2">
    <location>
        <begin position="106"/>
        <end position="147"/>
    </location>
</feature>
<organism evidence="3 4">
    <name type="scientific">Dysosmobacter welbionis</name>
    <dbReference type="NCBI Taxonomy" id="2093857"/>
    <lineage>
        <taxon>Bacteria</taxon>
        <taxon>Bacillati</taxon>
        <taxon>Bacillota</taxon>
        <taxon>Clostridia</taxon>
        <taxon>Eubacteriales</taxon>
        <taxon>Oscillospiraceae</taxon>
        <taxon>Dysosmobacter</taxon>
    </lineage>
</organism>
<dbReference type="GO" id="GO:0030246">
    <property type="term" value="F:carbohydrate binding"/>
    <property type="evidence" value="ECO:0007669"/>
    <property type="project" value="InterPro"/>
</dbReference>